<dbReference type="Proteomes" id="UP000095283">
    <property type="component" value="Unplaced"/>
</dbReference>
<proteinExistence type="predicted"/>
<sequence>MSVESKTSETTAIIRNFTRNDSGDATVSLHSFVDNDAKLREKQFLLSCERGDIGSVRKLLCQREGLNINCVDPLGR</sequence>
<protein>
    <submittedName>
        <fullName evidence="2">ANK_REP_REGION domain-containing protein</fullName>
    </submittedName>
</protein>
<name>A0A1I7X9H2_HETBA</name>
<evidence type="ECO:0000313" key="2">
    <source>
        <dbReference type="WBParaSite" id="Hba_14033"/>
    </source>
</evidence>
<evidence type="ECO:0000313" key="1">
    <source>
        <dbReference type="Proteomes" id="UP000095283"/>
    </source>
</evidence>
<keyword evidence="1" id="KW-1185">Reference proteome</keyword>
<reference evidence="2" key="1">
    <citation type="submission" date="2016-11" db="UniProtKB">
        <authorList>
            <consortium name="WormBaseParasite"/>
        </authorList>
    </citation>
    <scope>IDENTIFICATION</scope>
</reference>
<dbReference type="WBParaSite" id="Hba_14033">
    <property type="protein sequence ID" value="Hba_14033"/>
    <property type="gene ID" value="Hba_14033"/>
</dbReference>
<accession>A0A1I7X9H2</accession>
<organism evidence="1 2">
    <name type="scientific">Heterorhabditis bacteriophora</name>
    <name type="common">Entomopathogenic nematode worm</name>
    <dbReference type="NCBI Taxonomy" id="37862"/>
    <lineage>
        <taxon>Eukaryota</taxon>
        <taxon>Metazoa</taxon>
        <taxon>Ecdysozoa</taxon>
        <taxon>Nematoda</taxon>
        <taxon>Chromadorea</taxon>
        <taxon>Rhabditida</taxon>
        <taxon>Rhabditina</taxon>
        <taxon>Rhabditomorpha</taxon>
        <taxon>Strongyloidea</taxon>
        <taxon>Heterorhabditidae</taxon>
        <taxon>Heterorhabditis</taxon>
    </lineage>
</organism>
<dbReference type="AlphaFoldDB" id="A0A1I7X9H2"/>